<accession>A0A379FS21</accession>
<dbReference type="GO" id="GO:0030288">
    <property type="term" value="C:outer membrane-bounded periplasmic space"/>
    <property type="evidence" value="ECO:0007669"/>
    <property type="project" value="TreeGrafter"/>
</dbReference>
<dbReference type="InterPro" id="IPR006311">
    <property type="entry name" value="TAT_signal"/>
</dbReference>
<dbReference type="AlphaFoldDB" id="A0A379FS21"/>
<reference evidence="8 9" key="1">
    <citation type="submission" date="2018-06" db="EMBL/GenBank/DDBJ databases">
        <authorList>
            <consortium name="Pathogen Informatics"/>
            <person name="Doyle S."/>
        </authorList>
    </citation>
    <scope>NUCLEOTIDE SEQUENCE [LARGE SCALE GENOMIC DNA]</scope>
    <source>
        <strain evidence="8 9">NCTC11801</strain>
    </source>
</reference>
<dbReference type="GO" id="GO:0009055">
    <property type="term" value="F:electron transfer activity"/>
    <property type="evidence" value="ECO:0007669"/>
    <property type="project" value="TreeGrafter"/>
</dbReference>
<dbReference type="InterPro" id="IPR050612">
    <property type="entry name" value="Prok_Mopterin_Oxidored"/>
</dbReference>
<evidence type="ECO:0000313" key="8">
    <source>
        <dbReference type="EMBL" id="SUC31550.1"/>
    </source>
</evidence>
<feature type="domain" description="4Fe-4S Mo/W bis-MGD-type" evidence="7">
    <location>
        <begin position="53"/>
        <end position="115"/>
    </location>
</feature>
<keyword evidence="2" id="KW-0004">4Fe-4S</keyword>
<keyword evidence="3" id="KW-0500">Molybdenum</keyword>
<dbReference type="Pfam" id="PF04879">
    <property type="entry name" value="Molybdop_Fe4S4"/>
    <property type="match status" value="1"/>
</dbReference>
<dbReference type="PROSITE" id="PS51669">
    <property type="entry name" value="4FE4S_MOW_BIS_MGD"/>
    <property type="match status" value="1"/>
</dbReference>
<name>A0A379FS21_PRORE</name>
<dbReference type="EC" id="1.8.5.3" evidence="8"/>
<dbReference type="SUPFAM" id="SSF53706">
    <property type="entry name" value="Formate dehydrogenase/DMSO reductase, domains 1-3"/>
    <property type="match status" value="1"/>
</dbReference>
<dbReference type="Proteomes" id="UP000254208">
    <property type="component" value="Unassembled WGS sequence"/>
</dbReference>
<evidence type="ECO:0000256" key="5">
    <source>
        <dbReference type="ARBA" id="ARBA00023004"/>
    </source>
</evidence>
<evidence type="ECO:0000256" key="6">
    <source>
        <dbReference type="ARBA" id="ARBA00023014"/>
    </source>
</evidence>
<dbReference type="Gene3D" id="3.40.50.12440">
    <property type="match status" value="2"/>
</dbReference>
<comment type="cofactor">
    <cofactor evidence="1">
        <name>Mo-bis(molybdopterin guanine dinucleotide)</name>
        <dbReference type="ChEBI" id="CHEBI:60539"/>
    </cofactor>
</comment>
<dbReference type="GO" id="GO:0030151">
    <property type="term" value="F:molybdenum ion binding"/>
    <property type="evidence" value="ECO:0007669"/>
    <property type="project" value="TreeGrafter"/>
</dbReference>
<dbReference type="InterPro" id="IPR027467">
    <property type="entry name" value="MopterinOxRdtase_cofactor_BS"/>
</dbReference>
<gene>
    <name evidence="8" type="primary">dmsA_8</name>
    <name evidence="8" type="ORF">NCTC11801_02501</name>
</gene>
<dbReference type="PROSITE" id="PS00551">
    <property type="entry name" value="MOLYBDOPTERIN_PROK_1"/>
    <property type="match status" value="1"/>
</dbReference>
<dbReference type="EMBL" id="UGTZ01000001">
    <property type="protein sequence ID" value="SUC31550.1"/>
    <property type="molecule type" value="Genomic_DNA"/>
</dbReference>
<keyword evidence="4" id="KW-0479">Metal-binding</keyword>
<evidence type="ECO:0000256" key="3">
    <source>
        <dbReference type="ARBA" id="ARBA00022505"/>
    </source>
</evidence>
<keyword evidence="5" id="KW-0408">Iron</keyword>
<evidence type="ECO:0000256" key="1">
    <source>
        <dbReference type="ARBA" id="ARBA00001942"/>
    </source>
</evidence>
<dbReference type="GO" id="GO:0016491">
    <property type="term" value="F:oxidoreductase activity"/>
    <property type="evidence" value="ECO:0007669"/>
    <property type="project" value="UniProtKB-KW"/>
</dbReference>
<evidence type="ECO:0000256" key="4">
    <source>
        <dbReference type="ARBA" id="ARBA00022723"/>
    </source>
</evidence>
<keyword evidence="6" id="KW-0411">Iron-sulfur</keyword>
<evidence type="ECO:0000256" key="2">
    <source>
        <dbReference type="ARBA" id="ARBA00022485"/>
    </source>
</evidence>
<dbReference type="GO" id="GO:0051539">
    <property type="term" value="F:4 iron, 4 sulfur cluster binding"/>
    <property type="evidence" value="ECO:0007669"/>
    <property type="project" value="UniProtKB-KW"/>
</dbReference>
<organism evidence="8 9">
    <name type="scientific">Providencia rettgeri</name>
    <dbReference type="NCBI Taxonomy" id="587"/>
    <lineage>
        <taxon>Bacteria</taxon>
        <taxon>Pseudomonadati</taxon>
        <taxon>Pseudomonadota</taxon>
        <taxon>Gammaproteobacteria</taxon>
        <taxon>Enterobacterales</taxon>
        <taxon>Morganellaceae</taxon>
        <taxon>Providencia</taxon>
    </lineage>
</organism>
<proteinExistence type="predicted"/>
<sequence length="333" mass="37026">MINKIREKALSRRQFIQASASVATTTSIISSISLPFSAQATPTITIQPDEVSEKIKYSACLVNCGSRCPLKVHVKDDVITRISNETMYDDTQFGLHQIRPCLRGRSVRWKTYNPDRLKYPLLRTGKRGEGKFKRISWDEATTIVAQKLRSTIDTYGNEAIYYQYGSGSTGANLQGRNACKRLLSQLGGFLDQHGTYSTAQINGVIPYVYGKLDDSLLSEIANSDLVVMFGHNIAETRMSGGGQFYETLKALEKSQAKVIIIDPRRTDSVTTLGAEWIPIYPGTDGALVAAIIHTLIKEQLTDEAFFSEILCGLGIARHFLSLHPKMAHIRIIF</sequence>
<dbReference type="InterPro" id="IPR006963">
    <property type="entry name" value="Mopterin_OxRdtase_4Fe-4S_dom"/>
</dbReference>
<dbReference type="PROSITE" id="PS51318">
    <property type="entry name" value="TAT"/>
    <property type="match status" value="1"/>
</dbReference>
<evidence type="ECO:0000313" key="9">
    <source>
        <dbReference type="Proteomes" id="UP000254208"/>
    </source>
</evidence>
<protein>
    <submittedName>
        <fullName evidence="8">Dimethyl sulfoxide reductase DmsA</fullName>
        <ecNumber evidence="8">1.8.5.3</ecNumber>
    </submittedName>
</protein>
<dbReference type="PANTHER" id="PTHR43742:SF8">
    <property type="entry name" value="ANAEROBIC DIMETHYL SULFOXIDE REDUCTASE, SUBUNIT A"/>
    <property type="match status" value="1"/>
</dbReference>
<dbReference type="InterPro" id="IPR006656">
    <property type="entry name" value="Mopterin_OxRdtase"/>
</dbReference>
<dbReference type="SMART" id="SM00926">
    <property type="entry name" value="Molybdop_Fe4S4"/>
    <property type="match status" value="1"/>
</dbReference>
<dbReference type="GO" id="GO:0009061">
    <property type="term" value="P:anaerobic respiration"/>
    <property type="evidence" value="ECO:0007669"/>
    <property type="project" value="TreeGrafter"/>
</dbReference>
<dbReference type="Pfam" id="PF00384">
    <property type="entry name" value="Molybdopterin"/>
    <property type="match status" value="1"/>
</dbReference>
<keyword evidence="8" id="KW-0560">Oxidoreductase</keyword>
<evidence type="ECO:0000259" key="7">
    <source>
        <dbReference type="PROSITE" id="PS51669"/>
    </source>
</evidence>
<dbReference type="PANTHER" id="PTHR43742">
    <property type="entry name" value="TRIMETHYLAMINE-N-OXIDE REDUCTASE"/>
    <property type="match status" value="1"/>
</dbReference>